<dbReference type="GO" id="GO:0004879">
    <property type="term" value="F:nuclear receptor activity"/>
    <property type="evidence" value="ECO:0007669"/>
    <property type="project" value="TreeGrafter"/>
</dbReference>
<protein>
    <submittedName>
        <fullName evidence="8">Uncharacterized protein</fullName>
    </submittedName>
</protein>
<evidence type="ECO:0000256" key="7">
    <source>
        <dbReference type="ARBA" id="ARBA00023170"/>
    </source>
</evidence>
<keyword evidence="5" id="KW-0238">DNA-binding</keyword>
<keyword evidence="3" id="KW-0862">Zinc</keyword>
<evidence type="ECO:0000256" key="1">
    <source>
        <dbReference type="ARBA" id="ARBA00022723"/>
    </source>
</evidence>
<evidence type="ECO:0000256" key="5">
    <source>
        <dbReference type="ARBA" id="ARBA00023125"/>
    </source>
</evidence>
<dbReference type="GO" id="GO:0009755">
    <property type="term" value="P:hormone-mediated signaling pathway"/>
    <property type="evidence" value="ECO:0007669"/>
    <property type="project" value="TreeGrafter"/>
</dbReference>
<dbReference type="PANTHER" id="PTHR24082">
    <property type="entry name" value="NUCLEAR HORMONE RECEPTOR"/>
    <property type="match status" value="1"/>
</dbReference>
<keyword evidence="9" id="KW-1185">Reference proteome</keyword>
<dbReference type="InterPro" id="IPR050234">
    <property type="entry name" value="Nuclear_hormone_rcpt_NR1"/>
</dbReference>
<evidence type="ECO:0000256" key="4">
    <source>
        <dbReference type="ARBA" id="ARBA00023015"/>
    </source>
</evidence>
<dbReference type="GO" id="GO:0000122">
    <property type="term" value="P:negative regulation of transcription by RNA polymerase II"/>
    <property type="evidence" value="ECO:0007669"/>
    <property type="project" value="TreeGrafter"/>
</dbReference>
<dbReference type="GO" id="GO:0030154">
    <property type="term" value="P:cell differentiation"/>
    <property type="evidence" value="ECO:0007669"/>
    <property type="project" value="TreeGrafter"/>
</dbReference>
<sequence>MSKEGIRQGRYTLTERTRAIMEVKRLQNPESHFEQQTFDIVSAAVSRKNAEKTTAVLLEESMSCIDSDFSRLQQTTSAVRYIRRAIFGDTLFTDDEIYAILKEGHDKYYMKSEVFGPLNALSPEEYNAIYEKTQIDVDGRKQHLQFNKGTLDNMIKKYVNFSHAIPCFSDLPSQDQAKLLKASRFEFFMLLEYRALNPDLEMLQTYSGRAETSRSLSHFFLFILHLQTAVVRAAIILEQIQDNLVRMLYYLLEDHHGEEFMVAFSRILAC</sequence>
<dbReference type="GO" id="GO:0000978">
    <property type="term" value="F:RNA polymerase II cis-regulatory region sequence-specific DNA binding"/>
    <property type="evidence" value="ECO:0007669"/>
    <property type="project" value="TreeGrafter"/>
</dbReference>
<keyword evidence="4" id="KW-0805">Transcription regulation</keyword>
<keyword evidence="2" id="KW-0863">Zinc-finger</keyword>
<dbReference type="GO" id="GO:0008270">
    <property type="term" value="F:zinc ion binding"/>
    <property type="evidence" value="ECO:0007669"/>
    <property type="project" value="UniProtKB-KW"/>
</dbReference>
<keyword evidence="1" id="KW-0479">Metal-binding</keyword>
<proteinExistence type="predicted"/>
<organism evidence="8 9">
    <name type="scientific">Magallana gigas</name>
    <name type="common">Pacific oyster</name>
    <name type="synonym">Crassostrea gigas</name>
    <dbReference type="NCBI Taxonomy" id="29159"/>
    <lineage>
        <taxon>Eukaryota</taxon>
        <taxon>Metazoa</taxon>
        <taxon>Spiralia</taxon>
        <taxon>Lophotrochozoa</taxon>
        <taxon>Mollusca</taxon>
        <taxon>Bivalvia</taxon>
        <taxon>Autobranchia</taxon>
        <taxon>Pteriomorphia</taxon>
        <taxon>Ostreida</taxon>
        <taxon>Ostreoidea</taxon>
        <taxon>Ostreidae</taxon>
        <taxon>Magallana</taxon>
    </lineage>
</organism>
<keyword evidence="6" id="KW-0804">Transcription</keyword>
<evidence type="ECO:0000256" key="6">
    <source>
        <dbReference type="ARBA" id="ARBA00023163"/>
    </source>
</evidence>
<evidence type="ECO:0000256" key="2">
    <source>
        <dbReference type="ARBA" id="ARBA00022771"/>
    </source>
</evidence>
<dbReference type="GO" id="GO:0045944">
    <property type="term" value="P:positive regulation of transcription by RNA polymerase II"/>
    <property type="evidence" value="ECO:0007669"/>
    <property type="project" value="TreeGrafter"/>
</dbReference>
<keyword evidence="7" id="KW-0675">Receptor</keyword>
<evidence type="ECO:0000256" key="3">
    <source>
        <dbReference type="ARBA" id="ARBA00022833"/>
    </source>
</evidence>
<dbReference type="Proteomes" id="UP000005408">
    <property type="component" value="Unassembled WGS sequence"/>
</dbReference>
<evidence type="ECO:0000313" key="8">
    <source>
        <dbReference type="EnsemblMetazoa" id="G5708.1:cds"/>
    </source>
</evidence>
<reference evidence="8" key="1">
    <citation type="submission" date="2022-08" db="UniProtKB">
        <authorList>
            <consortium name="EnsemblMetazoa"/>
        </authorList>
    </citation>
    <scope>IDENTIFICATION</scope>
    <source>
        <strain evidence="8">05x7-T-G4-1.051#20</strain>
    </source>
</reference>
<accession>A0A8W8NGE3</accession>
<dbReference type="PANTHER" id="PTHR24082:SF473">
    <property type="entry name" value="ECDYSONE-INDUCED PROTEIN 75B, ISOFORM B"/>
    <property type="match status" value="1"/>
</dbReference>
<name>A0A8W8NGE3_MAGGI</name>
<dbReference type="AlphaFoldDB" id="A0A8W8NGE3"/>
<dbReference type="SUPFAM" id="SSF48508">
    <property type="entry name" value="Nuclear receptor ligand-binding domain"/>
    <property type="match status" value="1"/>
</dbReference>
<dbReference type="EnsemblMetazoa" id="G5708.1">
    <property type="protein sequence ID" value="G5708.1:cds"/>
    <property type="gene ID" value="G5708"/>
</dbReference>
<dbReference type="InterPro" id="IPR035500">
    <property type="entry name" value="NHR-like_dom_sf"/>
</dbReference>
<dbReference type="Gene3D" id="1.10.565.10">
    <property type="entry name" value="Retinoid X Receptor"/>
    <property type="match status" value="1"/>
</dbReference>
<evidence type="ECO:0000313" key="9">
    <source>
        <dbReference type="Proteomes" id="UP000005408"/>
    </source>
</evidence>